<sequence>MMKVNGMRFHTPEHARGRTIDNTSIYLMGDAGHGECDWGMIESQEEQVQDKPYQNQEETQPTLITDTEMPHALASPLGEVDIVKLPEMHNSQSENHETKDDDDDESESSHSSHDSD</sequence>
<dbReference type="Proteomes" id="UP001341840">
    <property type="component" value="Unassembled WGS sequence"/>
</dbReference>
<keyword evidence="3" id="KW-1185">Reference proteome</keyword>
<proteinExistence type="predicted"/>
<evidence type="ECO:0000313" key="2">
    <source>
        <dbReference type="EMBL" id="MED6157555.1"/>
    </source>
</evidence>
<gene>
    <name evidence="2" type="ORF">PIB30_024253</name>
</gene>
<name>A0ABU6UA59_9FABA</name>
<organism evidence="2 3">
    <name type="scientific">Stylosanthes scabra</name>
    <dbReference type="NCBI Taxonomy" id="79078"/>
    <lineage>
        <taxon>Eukaryota</taxon>
        <taxon>Viridiplantae</taxon>
        <taxon>Streptophyta</taxon>
        <taxon>Embryophyta</taxon>
        <taxon>Tracheophyta</taxon>
        <taxon>Spermatophyta</taxon>
        <taxon>Magnoliopsida</taxon>
        <taxon>eudicotyledons</taxon>
        <taxon>Gunneridae</taxon>
        <taxon>Pentapetalae</taxon>
        <taxon>rosids</taxon>
        <taxon>fabids</taxon>
        <taxon>Fabales</taxon>
        <taxon>Fabaceae</taxon>
        <taxon>Papilionoideae</taxon>
        <taxon>50 kb inversion clade</taxon>
        <taxon>dalbergioids sensu lato</taxon>
        <taxon>Dalbergieae</taxon>
        <taxon>Pterocarpus clade</taxon>
        <taxon>Stylosanthes</taxon>
    </lineage>
</organism>
<protein>
    <submittedName>
        <fullName evidence="2">Uncharacterized protein</fullName>
    </submittedName>
</protein>
<evidence type="ECO:0000313" key="3">
    <source>
        <dbReference type="Proteomes" id="UP001341840"/>
    </source>
</evidence>
<feature type="region of interest" description="Disordered" evidence="1">
    <location>
        <begin position="75"/>
        <end position="116"/>
    </location>
</feature>
<evidence type="ECO:0000256" key="1">
    <source>
        <dbReference type="SAM" id="MobiDB-lite"/>
    </source>
</evidence>
<comment type="caution">
    <text evidence="2">The sequence shown here is derived from an EMBL/GenBank/DDBJ whole genome shotgun (WGS) entry which is preliminary data.</text>
</comment>
<dbReference type="EMBL" id="JASCZI010120915">
    <property type="protein sequence ID" value="MED6157555.1"/>
    <property type="molecule type" value="Genomic_DNA"/>
</dbReference>
<feature type="compositionally biased region" description="Basic and acidic residues" evidence="1">
    <location>
        <begin position="107"/>
        <end position="116"/>
    </location>
</feature>
<reference evidence="2 3" key="1">
    <citation type="journal article" date="2023" name="Plants (Basel)">
        <title>Bridging the Gap: Combining Genomics and Transcriptomics Approaches to Understand Stylosanthes scabra, an Orphan Legume from the Brazilian Caatinga.</title>
        <authorList>
            <person name="Ferreira-Neto J.R.C."/>
            <person name="da Silva M.D."/>
            <person name="Binneck E."/>
            <person name="de Melo N.F."/>
            <person name="da Silva R.H."/>
            <person name="de Melo A.L.T.M."/>
            <person name="Pandolfi V."/>
            <person name="Bustamante F.O."/>
            <person name="Brasileiro-Vidal A.C."/>
            <person name="Benko-Iseppon A.M."/>
        </authorList>
    </citation>
    <scope>NUCLEOTIDE SEQUENCE [LARGE SCALE GENOMIC DNA]</scope>
    <source>
        <tissue evidence="2">Leaves</tissue>
    </source>
</reference>
<accession>A0ABU6UA59</accession>